<gene>
    <name evidence="1" type="ORF">AB205_0088370</name>
</gene>
<proteinExistence type="predicted"/>
<dbReference type="AlphaFoldDB" id="A0A2G9RJ01"/>
<name>A0A2G9RJ01_AQUCT</name>
<dbReference type="Proteomes" id="UP000228934">
    <property type="component" value="Unassembled WGS sequence"/>
</dbReference>
<protein>
    <submittedName>
        <fullName evidence="1">Uncharacterized protein</fullName>
    </submittedName>
</protein>
<reference evidence="2" key="1">
    <citation type="journal article" date="2017" name="Nat. Commun.">
        <title>The North American bullfrog draft genome provides insight into hormonal regulation of long noncoding RNA.</title>
        <authorList>
            <person name="Hammond S.A."/>
            <person name="Warren R.L."/>
            <person name="Vandervalk B.P."/>
            <person name="Kucuk E."/>
            <person name="Khan H."/>
            <person name="Gibb E.A."/>
            <person name="Pandoh P."/>
            <person name="Kirk H."/>
            <person name="Zhao Y."/>
            <person name="Jones M."/>
            <person name="Mungall A.J."/>
            <person name="Coope R."/>
            <person name="Pleasance S."/>
            <person name="Moore R.A."/>
            <person name="Holt R.A."/>
            <person name="Round J.M."/>
            <person name="Ohora S."/>
            <person name="Walle B.V."/>
            <person name="Veldhoen N."/>
            <person name="Helbing C.C."/>
            <person name="Birol I."/>
        </authorList>
    </citation>
    <scope>NUCLEOTIDE SEQUENCE [LARGE SCALE GENOMIC DNA]</scope>
</reference>
<dbReference type="EMBL" id="KV941165">
    <property type="protein sequence ID" value="PIO27872.1"/>
    <property type="molecule type" value="Genomic_DNA"/>
</dbReference>
<accession>A0A2G9RJ01</accession>
<organism evidence="1 2">
    <name type="scientific">Aquarana catesbeiana</name>
    <name type="common">American bullfrog</name>
    <name type="synonym">Rana catesbeiana</name>
    <dbReference type="NCBI Taxonomy" id="8400"/>
    <lineage>
        <taxon>Eukaryota</taxon>
        <taxon>Metazoa</taxon>
        <taxon>Chordata</taxon>
        <taxon>Craniata</taxon>
        <taxon>Vertebrata</taxon>
        <taxon>Euteleostomi</taxon>
        <taxon>Amphibia</taxon>
        <taxon>Batrachia</taxon>
        <taxon>Anura</taxon>
        <taxon>Neobatrachia</taxon>
        <taxon>Ranoidea</taxon>
        <taxon>Ranidae</taxon>
        <taxon>Aquarana</taxon>
    </lineage>
</organism>
<evidence type="ECO:0000313" key="2">
    <source>
        <dbReference type="Proteomes" id="UP000228934"/>
    </source>
</evidence>
<keyword evidence="2" id="KW-1185">Reference proteome</keyword>
<sequence length="90" mass="9706">MPTSLGLCRLTFSFLLCSIWHPSRISDLIIISIISISSIFIITTGDNLAIHCGLGNMNANLSTSSYSCHPQPQNQHLNPVMAGHHQGASC</sequence>
<evidence type="ECO:0000313" key="1">
    <source>
        <dbReference type="EMBL" id="PIO27872.1"/>
    </source>
</evidence>